<dbReference type="Proteomes" id="UP001596116">
    <property type="component" value="Unassembled WGS sequence"/>
</dbReference>
<evidence type="ECO:0000313" key="3">
    <source>
        <dbReference type="Proteomes" id="UP001596116"/>
    </source>
</evidence>
<keyword evidence="1" id="KW-1133">Transmembrane helix</keyword>
<feature type="transmembrane region" description="Helical" evidence="1">
    <location>
        <begin position="83"/>
        <end position="103"/>
    </location>
</feature>
<accession>A0ABW1KYU3</accession>
<gene>
    <name evidence="2" type="ORF">ACFMB1_16030</name>
</gene>
<comment type="caution">
    <text evidence="2">The sequence shown here is derived from an EMBL/GenBank/DDBJ whole genome shotgun (WGS) entry which is preliminary data.</text>
</comment>
<feature type="transmembrane region" description="Helical" evidence="1">
    <location>
        <begin position="7"/>
        <end position="25"/>
    </location>
</feature>
<evidence type="ECO:0000256" key="1">
    <source>
        <dbReference type="SAM" id="Phobius"/>
    </source>
</evidence>
<proteinExistence type="predicted"/>
<feature type="transmembrane region" description="Helical" evidence="1">
    <location>
        <begin position="57"/>
        <end position="76"/>
    </location>
</feature>
<keyword evidence="3" id="KW-1185">Reference proteome</keyword>
<name>A0ABW1KYU3_9PROT</name>
<keyword evidence="1" id="KW-0812">Transmembrane</keyword>
<reference evidence="2 3" key="1">
    <citation type="submission" date="2024-09" db="EMBL/GenBank/DDBJ databases">
        <authorList>
            <person name="Zhang Z.-H."/>
        </authorList>
    </citation>
    <scope>NUCLEOTIDE SEQUENCE [LARGE SCALE GENOMIC DNA]</scope>
    <source>
        <strain evidence="2 3">HHTR114</strain>
    </source>
</reference>
<dbReference type="RefSeq" id="WP_379881691.1">
    <property type="nucleotide sequence ID" value="NZ_JBHPON010000002.1"/>
</dbReference>
<feature type="transmembrane region" description="Helical" evidence="1">
    <location>
        <begin position="115"/>
        <end position="136"/>
    </location>
</feature>
<organism evidence="2 3">
    <name type="scientific">Hyphococcus aureus</name>
    <dbReference type="NCBI Taxonomy" id="2666033"/>
    <lineage>
        <taxon>Bacteria</taxon>
        <taxon>Pseudomonadati</taxon>
        <taxon>Pseudomonadota</taxon>
        <taxon>Alphaproteobacteria</taxon>
        <taxon>Parvularculales</taxon>
        <taxon>Parvularculaceae</taxon>
        <taxon>Hyphococcus</taxon>
    </lineage>
</organism>
<evidence type="ECO:0000313" key="2">
    <source>
        <dbReference type="EMBL" id="MFC6037064.1"/>
    </source>
</evidence>
<keyword evidence="1" id="KW-0472">Membrane</keyword>
<dbReference type="EMBL" id="JBHPON010000002">
    <property type="protein sequence ID" value="MFC6037064.1"/>
    <property type="molecule type" value="Genomic_DNA"/>
</dbReference>
<sequence>MSAKPRMLVWTFIFGLAFNILGWLGNNLLLGQLWDEAGAAAQAGFAAPWPPLIKEGVSLFSDFIYAFALVWVFANAREKSVAFALKLAFVIWLAGAALVYLVMVNSGFLPLEISVKTSLLALVIFLAMAPLLPAVIKK</sequence>
<protein>
    <submittedName>
        <fullName evidence="2">Uncharacterized protein</fullName>
    </submittedName>
</protein>